<feature type="region of interest" description="Disordered" evidence="1">
    <location>
        <begin position="262"/>
        <end position="302"/>
    </location>
</feature>
<name>A0AAD8SLB0_LOLMU</name>
<sequence length="424" mass="47274">MAATSENSGNWPDGSNKQKEEGIDDMLHRLGIGEDDFDDLVFEEIEGAPKEAMKWMALARVHTTNYFSLSTFEQHMRVAWSPAREINFQHIEGNLFTVQCSCLGDWLKVEKGGPWLFRQSIVCIEPYDGVSDPYLTDLNCFTTWVQIQKLQVGYRNNPLITNLIERKVGKVVEIQTDVQGAGNFVRVKVKLDVRKVLERFVSMSREGKREIFQLKYEKMPRFCGSCGFIGHSHLECGTGEHIEEELRWGEWLKADRETWYGRGGPAGRGGGRGGRGARFTDFRGGGRGRDPSGREPPNFTSWRHNALPLVEGTIVLDPALKDTASSPLKGKDMDIDNDGQMSSGAKRNLNDKFSEEAELPELRGNGPPDGDIPAGMMSDLPPMEVGQEKGVMVGNNRTKRTKKDGADSSSIGSVSSREELVRSQ</sequence>
<dbReference type="EMBL" id="JAUUTY010000003">
    <property type="protein sequence ID" value="KAK1660417.1"/>
    <property type="molecule type" value="Genomic_DNA"/>
</dbReference>
<evidence type="ECO:0000256" key="1">
    <source>
        <dbReference type="SAM" id="MobiDB-lite"/>
    </source>
</evidence>
<dbReference type="AlphaFoldDB" id="A0AAD8SLB0"/>
<gene>
    <name evidence="2" type="ORF">QYE76_048576</name>
</gene>
<keyword evidence="3" id="KW-1185">Reference proteome</keyword>
<dbReference type="Proteomes" id="UP001231189">
    <property type="component" value="Unassembled WGS sequence"/>
</dbReference>
<dbReference type="PANTHER" id="PTHR31286">
    <property type="entry name" value="GLYCINE-RICH CELL WALL STRUCTURAL PROTEIN 1.8-LIKE"/>
    <property type="match status" value="1"/>
</dbReference>
<accession>A0AAD8SLB0</accession>
<dbReference type="PANTHER" id="PTHR31286:SF167">
    <property type="entry name" value="OS09G0268800 PROTEIN"/>
    <property type="match status" value="1"/>
</dbReference>
<evidence type="ECO:0000313" key="2">
    <source>
        <dbReference type="EMBL" id="KAK1660417.1"/>
    </source>
</evidence>
<evidence type="ECO:0000313" key="3">
    <source>
        <dbReference type="Proteomes" id="UP001231189"/>
    </source>
</evidence>
<proteinExistence type="predicted"/>
<dbReference type="InterPro" id="IPR040256">
    <property type="entry name" value="At4g02000-like"/>
</dbReference>
<protein>
    <recommendedName>
        <fullName evidence="4">DUF4283 domain-containing protein</fullName>
    </recommendedName>
</protein>
<comment type="caution">
    <text evidence="2">The sequence shown here is derived from an EMBL/GenBank/DDBJ whole genome shotgun (WGS) entry which is preliminary data.</text>
</comment>
<organism evidence="2 3">
    <name type="scientific">Lolium multiflorum</name>
    <name type="common">Italian ryegrass</name>
    <name type="synonym">Lolium perenne subsp. multiflorum</name>
    <dbReference type="NCBI Taxonomy" id="4521"/>
    <lineage>
        <taxon>Eukaryota</taxon>
        <taxon>Viridiplantae</taxon>
        <taxon>Streptophyta</taxon>
        <taxon>Embryophyta</taxon>
        <taxon>Tracheophyta</taxon>
        <taxon>Spermatophyta</taxon>
        <taxon>Magnoliopsida</taxon>
        <taxon>Liliopsida</taxon>
        <taxon>Poales</taxon>
        <taxon>Poaceae</taxon>
        <taxon>BOP clade</taxon>
        <taxon>Pooideae</taxon>
        <taxon>Poodae</taxon>
        <taxon>Poeae</taxon>
        <taxon>Poeae Chloroplast Group 2 (Poeae type)</taxon>
        <taxon>Loliodinae</taxon>
        <taxon>Loliinae</taxon>
        <taxon>Lolium</taxon>
    </lineage>
</organism>
<evidence type="ECO:0008006" key="4">
    <source>
        <dbReference type="Google" id="ProtNLM"/>
    </source>
</evidence>
<feature type="compositionally biased region" description="Gly residues" evidence="1">
    <location>
        <begin position="262"/>
        <end position="276"/>
    </location>
</feature>
<reference evidence="2" key="1">
    <citation type="submission" date="2023-07" db="EMBL/GenBank/DDBJ databases">
        <title>A chromosome-level genome assembly of Lolium multiflorum.</title>
        <authorList>
            <person name="Chen Y."/>
            <person name="Copetti D."/>
            <person name="Kolliker R."/>
            <person name="Studer B."/>
        </authorList>
    </citation>
    <scope>NUCLEOTIDE SEQUENCE</scope>
    <source>
        <strain evidence="2">02402/16</strain>
        <tissue evidence="2">Leaf</tissue>
    </source>
</reference>
<feature type="region of interest" description="Disordered" evidence="1">
    <location>
        <begin position="324"/>
        <end position="424"/>
    </location>
</feature>